<reference evidence="8" key="2">
    <citation type="submission" date="2023-05" db="EMBL/GenBank/DDBJ databases">
        <authorList>
            <person name="Schelkunov M.I."/>
        </authorList>
    </citation>
    <scope>NUCLEOTIDE SEQUENCE</scope>
    <source>
        <strain evidence="8">Hsosn_3</strain>
        <tissue evidence="8">Leaf</tissue>
    </source>
</reference>
<dbReference type="EMBL" id="JAUIZM010000010">
    <property type="protein sequence ID" value="KAK1361871.1"/>
    <property type="molecule type" value="Genomic_DNA"/>
</dbReference>
<accession>A0AAD8H8Q7</accession>
<protein>
    <submittedName>
        <fullName evidence="8">Helicase MAGATAMA 3</fullName>
    </submittedName>
</protein>
<feature type="domain" description="DNA2/NAM7 helicase helicase" evidence="5">
    <location>
        <begin position="599"/>
        <end position="669"/>
    </location>
</feature>
<name>A0AAD8H8Q7_9APIA</name>
<dbReference type="PANTHER" id="PTHR10887:SF522">
    <property type="entry name" value="P-LOOP CONTAINING NUCLEOSIDE TRIPHOSPHATE HYDROLASES SUPERFAMILY PROTEIN"/>
    <property type="match status" value="1"/>
</dbReference>
<sequence>MEQGEVGESQMGEQRSLIDFVFSWSLEDILNDQLYKYKVEQIPDTFSSSSHYMNCFTLPLIEETRADLCSSITNVSTAPTYEILEIKDAEPPSNMKYAIKIGRNQDTEFDADMYEPSYGDLIALTVVRPNCIGDLYTPASTFNVALVQRVKIEKDSSVLLVISSKAIDPGKGMHKNLDIRNLFAVFLTNMTTNLRIWEALNFKLDGRNANIIDKVLQHNPVIGGRCNYCLKEGNYRMTASILAPTIRSFNLNTSQAEAVSNSFATKYCCHEHSVKLIWGPPGTGKTKTVAVLLYELLGQKCRTVTCAPTNIAVLEVAARLMSLVTQSTGYDTYGLGDVVLFGNRKRMKIDDHSDLLNIFLDYRAKILSKCFAPKSGWRNCISSLIGLVEDPEEQYRLYLMNEKNEESDEDYGCADDEEVELSCVPGNRSLKYTQEKNVWRELIDQILRKNDKKINWRSKYPCQKDKKSAYGRKKWDDYSENQKKMNFEDFFKSRFDLKQEFMKFCIVNLVTHLPTSFISQDEVKNMMTALRLLESFKTTLYSDEVNGIGLKEVLAQIMNVGQVVNVFSMLKRTRKELLNILKSLVVGICIPNFFDEYSIKMFCLQNACLFFCTASSSSRLHVTSVELLVVDEAAQLKECESTIPLQLPGLRHTVLVGDELQLPALVKSQVSDEAGFGRSLFTRLVSLGYKKDLLDIQYRMHPSISLFPNKEFYHKQIADGPNVLQKNYQKHILKGDMYGSYSFINIAFGGEESSDGYSTRNIMEVAVIAEVVASLFKASTASKQKLSVGVISPYNAQVFAIQENFGTKYSMDSKSDFSVTVRSIDGFQGGEEDVIIISTVRCNGNGSVGFLSNRQRANVALTRARYCLWIFGNEATLRRSSSVWRNLITDAKNRGCYYNAQEDKQLAKTIIATLVDIDRFEISLSIDSLLFQEARWKVCFSKNFWTSMSTIQNIEIRKEALSLLTKLSSGLRWPCNDISLIFIDGKSAQLVELCKVNCMNYIVWSIDVVKEESSYSQVLKVWDVLPPSKIPNLLKDLDNLFGSYNMDLIHLCKLTKLEGTLEVPITWPVHSDVARRITLPGTDPMQHLSSRFAAMSLNE</sequence>
<dbReference type="Pfam" id="PF13087">
    <property type="entry name" value="AAA_12"/>
    <property type="match status" value="1"/>
</dbReference>
<dbReference type="InterPro" id="IPR041679">
    <property type="entry name" value="DNA2/NAM7-like_C"/>
</dbReference>
<evidence type="ECO:0000256" key="4">
    <source>
        <dbReference type="ARBA" id="ARBA00022840"/>
    </source>
</evidence>
<reference evidence="8" key="1">
    <citation type="submission" date="2023-02" db="EMBL/GenBank/DDBJ databases">
        <title>Genome of toxic invasive species Heracleum sosnowskyi carries increased number of genes despite the absence of recent whole-genome duplications.</title>
        <authorList>
            <person name="Schelkunov M."/>
            <person name="Shtratnikova V."/>
            <person name="Makarenko M."/>
            <person name="Klepikova A."/>
            <person name="Omelchenko D."/>
            <person name="Novikova G."/>
            <person name="Obukhova E."/>
            <person name="Bogdanov V."/>
            <person name="Penin A."/>
            <person name="Logacheva M."/>
        </authorList>
    </citation>
    <scope>NUCLEOTIDE SEQUENCE</scope>
    <source>
        <strain evidence="8">Hsosn_3</strain>
        <tissue evidence="8">Leaf</tissue>
    </source>
</reference>
<feature type="domain" description="DNA2/NAM7 helicase helicase" evidence="5">
    <location>
        <begin position="250"/>
        <end position="429"/>
    </location>
</feature>
<dbReference type="GO" id="GO:0005694">
    <property type="term" value="C:chromosome"/>
    <property type="evidence" value="ECO:0007669"/>
    <property type="project" value="UniProtKB-ARBA"/>
</dbReference>
<dbReference type="Gene3D" id="3.40.50.300">
    <property type="entry name" value="P-loop containing nucleotide triphosphate hydrolases"/>
    <property type="match status" value="2"/>
</dbReference>
<keyword evidence="1" id="KW-0547">Nucleotide-binding</keyword>
<evidence type="ECO:0000259" key="5">
    <source>
        <dbReference type="Pfam" id="PF13086"/>
    </source>
</evidence>
<dbReference type="SUPFAM" id="SSF52540">
    <property type="entry name" value="P-loop containing nucleoside triphosphate hydrolases"/>
    <property type="match status" value="1"/>
</dbReference>
<dbReference type="GO" id="GO:0016787">
    <property type="term" value="F:hydrolase activity"/>
    <property type="evidence" value="ECO:0007669"/>
    <property type="project" value="UniProtKB-KW"/>
</dbReference>
<evidence type="ECO:0000259" key="7">
    <source>
        <dbReference type="Pfam" id="PF20073"/>
    </source>
</evidence>
<organism evidence="8 9">
    <name type="scientific">Heracleum sosnowskyi</name>
    <dbReference type="NCBI Taxonomy" id="360622"/>
    <lineage>
        <taxon>Eukaryota</taxon>
        <taxon>Viridiplantae</taxon>
        <taxon>Streptophyta</taxon>
        <taxon>Embryophyta</taxon>
        <taxon>Tracheophyta</taxon>
        <taxon>Spermatophyta</taxon>
        <taxon>Magnoliopsida</taxon>
        <taxon>eudicotyledons</taxon>
        <taxon>Gunneridae</taxon>
        <taxon>Pentapetalae</taxon>
        <taxon>asterids</taxon>
        <taxon>campanulids</taxon>
        <taxon>Apiales</taxon>
        <taxon>Apiaceae</taxon>
        <taxon>Apioideae</taxon>
        <taxon>apioid superclade</taxon>
        <taxon>Tordylieae</taxon>
        <taxon>Tordyliinae</taxon>
        <taxon>Heracleum</taxon>
    </lineage>
</organism>
<evidence type="ECO:0000313" key="8">
    <source>
        <dbReference type="EMBL" id="KAK1361871.1"/>
    </source>
</evidence>
<dbReference type="Pfam" id="PF20073">
    <property type="entry name" value="DUF6469"/>
    <property type="match status" value="1"/>
</dbReference>
<dbReference type="InterPro" id="IPR027417">
    <property type="entry name" value="P-loop_NTPase"/>
</dbReference>
<evidence type="ECO:0000256" key="1">
    <source>
        <dbReference type="ARBA" id="ARBA00022741"/>
    </source>
</evidence>
<proteinExistence type="predicted"/>
<keyword evidence="2" id="KW-0378">Hydrolase</keyword>
<feature type="domain" description="DUF6469" evidence="7">
    <location>
        <begin position="79"/>
        <end position="202"/>
    </location>
</feature>
<gene>
    <name evidence="8" type="ORF">POM88_046345</name>
</gene>
<dbReference type="FunFam" id="3.40.50.300:FF:000326">
    <property type="entry name" value="P-loop containing nucleoside triphosphate hydrolase"/>
    <property type="match status" value="1"/>
</dbReference>
<dbReference type="AlphaFoldDB" id="A0AAD8H8Q7"/>
<evidence type="ECO:0000259" key="6">
    <source>
        <dbReference type="Pfam" id="PF13087"/>
    </source>
</evidence>
<evidence type="ECO:0000313" key="9">
    <source>
        <dbReference type="Proteomes" id="UP001237642"/>
    </source>
</evidence>
<dbReference type="CDD" id="cd18808">
    <property type="entry name" value="SF1_C_Upf1"/>
    <property type="match status" value="1"/>
</dbReference>
<dbReference type="InterPro" id="IPR045055">
    <property type="entry name" value="DNA2/NAM7-like"/>
</dbReference>
<evidence type="ECO:0000256" key="3">
    <source>
        <dbReference type="ARBA" id="ARBA00022806"/>
    </source>
</evidence>
<dbReference type="Proteomes" id="UP001237642">
    <property type="component" value="Unassembled WGS sequence"/>
</dbReference>
<keyword evidence="3 8" id="KW-0347">Helicase</keyword>
<feature type="domain" description="DNA2/NAM7 helicase-like C-terminal" evidence="6">
    <location>
        <begin position="677"/>
        <end position="874"/>
    </location>
</feature>
<keyword evidence="4" id="KW-0067">ATP-binding</keyword>
<dbReference type="GO" id="GO:0005524">
    <property type="term" value="F:ATP binding"/>
    <property type="evidence" value="ECO:0007669"/>
    <property type="project" value="UniProtKB-KW"/>
</dbReference>
<evidence type="ECO:0000256" key="2">
    <source>
        <dbReference type="ARBA" id="ARBA00022801"/>
    </source>
</evidence>
<dbReference type="GO" id="GO:0004386">
    <property type="term" value="F:helicase activity"/>
    <property type="evidence" value="ECO:0007669"/>
    <property type="project" value="UniProtKB-KW"/>
</dbReference>
<keyword evidence="9" id="KW-1185">Reference proteome</keyword>
<dbReference type="InterPro" id="IPR041677">
    <property type="entry name" value="DNA2/NAM7_AAA_11"/>
</dbReference>
<dbReference type="InterPro" id="IPR045529">
    <property type="entry name" value="DUF6469"/>
</dbReference>
<comment type="caution">
    <text evidence="8">The sequence shown here is derived from an EMBL/GenBank/DDBJ whole genome shotgun (WGS) entry which is preliminary data.</text>
</comment>
<dbReference type="PANTHER" id="PTHR10887">
    <property type="entry name" value="DNA2/NAM7 HELICASE FAMILY"/>
    <property type="match status" value="1"/>
</dbReference>
<dbReference type="Pfam" id="PF13086">
    <property type="entry name" value="AAA_11"/>
    <property type="match status" value="2"/>
</dbReference>
<dbReference type="InterPro" id="IPR047187">
    <property type="entry name" value="SF1_C_Upf1"/>
</dbReference>